<comment type="caution">
    <text evidence="5">The sequence shown here is derived from an EMBL/GenBank/DDBJ whole genome shotgun (WGS) entry which is preliminary data.</text>
</comment>
<dbReference type="Gene3D" id="3.30.390.50">
    <property type="entry name" value="CO dehydrogenase flavoprotein, C-terminal domain"/>
    <property type="match status" value="1"/>
</dbReference>
<dbReference type="GO" id="GO:0016491">
    <property type="term" value="F:oxidoreductase activity"/>
    <property type="evidence" value="ECO:0007669"/>
    <property type="project" value="UniProtKB-KW"/>
</dbReference>
<dbReference type="PANTHER" id="PTHR42659">
    <property type="entry name" value="XANTHINE DEHYDROGENASE SUBUNIT C-RELATED"/>
    <property type="match status" value="1"/>
</dbReference>
<dbReference type="InterPro" id="IPR036683">
    <property type="entry name" value="CO_DH_flav_C_dom_sf"/>
</dbReference>
<dbReference type="SMART" id="SM01092">
    <property type="entry name" value="CO_deh_flav_C"/>
    <property type="match status" value="1"/>
</dbReference>
<dbReference type="InterPro" id="IPR051312">
    <property type="entry name" value="Diverse_Substr_Oxidored"/>
</dbReference>
<feature type="domain" description="FAD-binding PCMH-type" evidence="4">
    <location>
        <begin position="1"/>
        <end position="164"/>
    </location>
</feature>
<dbReference type="InterPro" id="IPR005107">
    <property type="entry name" value="CO_DH_flav_C"/>
</dbReference>
<dbReference type="GO" id="GO:0071949">
    <property type="term" value="F:FAD binding"/>
    <property type="evidence" value="ECO:0007669"/>
    <property type="project" value="InterPro"/>
</dbReference>
<evidence type="ECO:0000259" key="4">
    <source>
        <dbReference type="PROSITE" id="PS51387"/>
    </source>
</evidence>
<dbReference type="InterPro" id="IPR002346">
    <property type="entry name" value="Mopterin_DH_FAD-bd"/>
</dbReference>
<dbReference type="Gene3D" id="3.30.465.10">
    <property type="match status" value="1"/>
</dbReference>
<evidence type="ECO:0000256" key="2">
    <source>
        <dbReference type="ARBA" id="ARBA00022827"/>
    </source>
</evidence>
<accession>A0A0F8ZFS5</accession>
<feature type="non-terminal residue" evidence="5">
    <location>
        <position position="1"/>
    </location>
</feature>
<dbReference type="InterPro" id="IPR016167">
    <property type="entry name" value="FAD-bd_PCMH_sub1"/>
</dbReference>
<sequence>NEAISVLSNPKEKVRVLAGGTDLFVHMKKGLDQPSLLLDIKSISELNHISISQNRELILGAGVTLAALEQWARMEKNWTGLSLAAASIGSEQVRNRATVVGNVCRASPAGDMIPMLIVLDAKVEIHGPEGKRSVLVENVLTGPGQTALTKGEMVVSLKIPEPQFTGTAYLKHSIRRAMEIAVVAVAARITLDNSSQKIGCARIVLGAVAPTPIRIPEAEIILIEKGVNAEVLEKISELATNRAKPISDLRGTKNYRSEMVGVLIKRAVKQAWKNVMKRESVL</sequence>
<keyword evidence="3" id="KW-0560">Oxidoreductase</keyword>
<dbReference type="InterPro" id="IPR016166">
    <property type="entry name" value="FAD-bd_PCMH"/>
</dbReference>
<organism evidence="5">
    <name type="scientific">marine sediment metagenome</name>
    <dbReference type="NCBI Taxonomy" id="412755"/>
    <lineage>
        <taxon>unclassified sequences</taxon>
        <taxon>metagenomes</taxon>
        <taxon>ecological metagenomes</taxon>
    </lineage>
</organism>
<dbReference type="InterPro" id="IPR036318">
    <property type="entry name" value="FAD-bd_PCMH-like_sf"/>
</dbReference>
<dbReference type="PANTHER" id="PTHR42659:SF2">
    <property type="entry name" value="XANTHINE DEHYDROGENASE SUBUNIT C-RELATED"/>
    <property type="match status" value="1"/>
</dbReference>
<evidence type="ECO:0000313" key="5">
    <source>
        <dbReference type="EMBL" id="KKK84835.1"/>
    </source>
</evidence>
<dbReference type="PROSITE" id="PS51387">
    <property type="entry name" value="FAD_PCMH"/>
    <property type="match status" value="1"/>
</dbReference>
<reference evidence="5" key="1">
    <citation type="journal article" date="2015" name="Nature">
        <title>Complex archaea that bridge the gap between prokaryotes and eukaryotes.</title>
        <authorList>
            <person name="Spang A."/>
            <person name="Saw J.H."/>
            <person name="Jorgensen S.L."/>
            <person name="Zaremba-Niedzwiedzka K."/>
            <person name="Martijn J."/>
            <person name="Lind A.E."/>
            <person name="van Eijk R."/>
            <person name="Schleper C."/>
            <person name="Guy L."/>
            <person name="Ettema T.J."/>
        </authorList>
    </citation>
    <scope>NUCLEOTIDE SEQUENCE</scope>
</reference>
<dbReference type="Pfam" id="PF03450">
    <property type="entry name" value="CO_deh_flav_C"/>
    <property type="match status" value="1"/>
</dbReference>
<dbReference type="SUPFAM" id="SSF55447">
    <property type="entry name" value="CO dehydrogenase flavoprotein C-terminal domain-like"/>
    <property type="match status" value="1"/>
</dbReference>
<keyword evidence="2" id="KW-0274">FAD</keyword>
<dbReference type="AlphaFoldDB" id="A0A0F8ZFS5"/>
<keyword evidence="1" id="KW-0285">Flavoprotein</keyword>
<protein>
    <recommendedName>
        <fullName evidence="4">FAD-binding PCMH-type domain-containing protein</fullName>
    </recommendedName>
</protein>
<dbReference type="InterPro" id="IPR016169">
    <property type="entry name" value="FAD-bd_PCMH_sub2"/>
</dbReference>
<name>A0A0F8ZFS5_9ZZZZ</name>
<dbReference type="Pfam" id="PF00941">
    <property type="entry name" value="FAD_binding_5"/>
    <property type="match status" value="1"/>
</dbReference>
<dbReference type="EMBL" id="LAZR01051585">
    <property type="protein sequence ID" value="KKK84835.1"/>
    <property type="molecule type" value="Genomic_DNA"/>
</dbReference>
<dbReference type="SUPFAM" id="SSF56176">
    <property type="entry name" value="FAD-binding/transporter-associated domain-like"/>
    <property type="match status" value="1"/>
</dbReference>
<evidence type="ECO:0000256" key="3">
    <source>
        <dbReference type="ARBA" id="ARBA00023002"/>
    </source>
</evidence>
<dbReference type="Gene3D" id="3.30.43.10">
    <property type="entry name" value="Uridine Diphospho-n-acetylenolpyruvylglucosamine Reductase, domain 2"/>
    <property type="match status" value="1"/>
</dbReference>
<evidence type="ECO:0000256" key="1">
    <source>
        <dbReference type="ARBA" id="ARBA00022630"/>
    </source>
</evidence>
<proteinExistence type="predicted"/>
<gene>
    <name evidence="5" type="ORF">LCGC14_2779350</name>
</gene>